<keyword evidence="3" id="KW-1185">Reference proteome</keyword>
<reference evidence="2 3" key="1">
    <citation type="submission" date="2019-03" db="EMBL/GenBank/DDBJ databases">
        <title>Paraburkholderia sp. 7MH5, isolated from subtropical forest soil.</title>
        <authorList>
            <person name="Gao Z.-H."/>
            <person name="Qiu L.-H."/>
        </authorList>
    </citation>
    <scope>NUCLEOTIDE SEQUENCE [LARGE SCALE GENOMIC DNA]</scope>
    <source>
        <strain evidence="2 3">7MH5</strain>
    </source>
</reference>
<dbReference type="SUPFAM" id="SSF50974">
    <property type="entry name" value="Nitrous oxide reductase, N-terminal domain"/>
    <property type="match status" value="1"/>
</dbReference>
<dbReference type="RefSeq" id="WP_134759614.1">
    <property type="nucleotide sequence ID" value="NZ_CP038151.1"/>
</dbReference>
<dbReference type="AlphaFoldDB" id="A0A4P7D6N5"/>
<dbReference type="InterPro" id="IPR019405">
    <property type="entry name" value="Lactonase_7-beta_prop"/>
</dbReference>
<dbReference type="Proteomes" id="UP000295727">
    <property type="component" value="Chromosome 4"/>
</dbReference>
<accession>A0A4P7D6N5</accession>
<evidence type="ECO:0000313" key="3">
    <source>
        <dbReference type="Proteomes" id="UP000295727"/>
    </source>
</evidence>
<dbReference type="OrthoDB" id="145213at2"/>
<dbReference type="Pfam" id="PF10282">
    <property type="entry name" value="Lactonase"/>
    <property type="match status" value="1"/>
</dbReference>
<sequence length="492" mass="51394">MKRTSICTVAVSAAALAAAQLAFAGQAPGSLAAPDIAVSHHDRVYAAEQFSNTVSVIDPADNRLIGLIRLGDPSPGNFSPLYKGQLLVHGMGYSPDHRTIAVVSIGSNSVSFIDTQTNAVKHVTYVGRSPHEAFFTPDGKEVWVTVRGENYVAVLDGKTFEEKARITVPAGPGMQIFSPDGKYGYVCSSFNPQTEVVSVADHTIVGTVKQASPFCPDIAATPDGKQVWFTLKDVGKVQVFDARPPFAILKTLDTGPITNHVNIVHNANGMFAYVTVGGLNVVKVFRTDDFSLVATIPVGSLPHGLWPSGDGSRIYVGLENADAMTAIDTLTNTVIATVPIGQAPQAVTYVPEAVPQGDGAQNLETLGLAGQTSHIALVPVGAGNAVDVAHAPTTVALFDQGLVQVLQAAVTGLQPKQPYVLGLADHPDGTGDVQVLANFMTNPAGSAIVNALGQIRQLVTPGMSTSGDKRRYLVVAPQVSGKPGAPVQVQSL</sequence>
<dbReference type="Gene3D" id="2.130.10.10">
    <property type="entry name" value="YVTN repeat-like/Quinoprotein amine dehydrogenase"/>
    <property type="match status" value="2"/>
</dbReference>
<dbReference type="InterPro" id="IPR011045">
    <property type="entry name" value="N2O_reductase_N"/>
</dbReference>
<name>A0A4P7D6N5_9BURK</name>
<dbReference type="InterPro" id="IPR051200">
    <property type="entry name" value="Host-pathogen_enzymatic-act"/>
</dbReference>
<keyword evidence="1" id="KW-0732">Signal</keyword>
<dbReference type="InterPro" id="IPR011964">
    <property type="entry name" value="YVTN_b-propeller_repeat"/>
</dbReference>
<dbReference type="EMBL" id="CP038151">
    <property type="protein sequence ID" value="QBR03828.1"/>
    <property type="molecule type" value="Genomic_DNA"/>
</dbReference>
<proteinExistence type="predicted"/>
<gene>
    <name evidence="2" type="ORF">E1956_38115</name>
</gene>
<feature type="signal peptide" evidence="1">
    <location>
        <begin position="1"/>
        <end position="24"/>
    </location>
</feature>
<dbReference type="KEGG" id="ppai:E1956_38115"/>
<evidence type="ECO:0008006" key="4">
    <source>
        <dbReference type="Google" id="ProtNLM"/>
    </source>
</evidence>
<evidence type="ECO:0000256" key="1">
    <source>
        <dbReference type="SAM" id="SignalP"/>
    </source>
</evidence>
<dbReference type="NCBIfam" id="TIGR02276">
    <property type="entry name" value="beta_rpt_yvtn"/>
    <property type="match status" value="1"/>
</dbReference>
<protein>
    <recommendedName>
        <fullName evidence="4">40-residue YVTN family beta-propeller repeat-containing protein</fullName>
    </recommendedName>
</protein>
<dbReference type="PANTHER" id="PTHR47197:SF3">
    <property type="entry name" value="DIHYDRO-HEME D1 DEHYDROGENASE"/>
    <property type="match status" value="1"/>
</dbReference>
<evidence type="ECO:0000313" key="2">
    <source>
        <dbReference type="EMBL" id="QBR03828.1"/>
    </source>
</evidence>
<feature type="chain" id="PRO_5020331561" description="40-residue YVTN family beta-propeller repeat-containing protein" evidence="1">
    <location>
        <begin position="25"/>
        <end position="492"/>
    </location>
</feature>
<organism evidence="2 3">
    <name type="scientific">Paraburkholderia pallida</name>
    <dbReference type="NCBI Taxonomy" id="2547399"/>
    <lineage>
        <taxon>Bacteria</taxon>
        <taxon>Pseudomonadati</taxon>
        <taxon>Pseudomonadota</taxon>
        <taxon>Betaproteobacteria</taxon>
        <taxon>Burkholderiales</taxon>
        <taxon>Burkholderiaceae</taxon>
        <taxon>Paraburkholderia</taxon>
    </lineage>
</organism>
<dbReference type="PANTHER" id="PTHR47197">
    <property type="entry name" value="PROTEIN NIRF"/>
    <property type="match status" value="1"/>
</dbReference>
<dbReference type="InterPro" id="IPR015943">
    <property type="entry name" value="WD40/YVTN_repeat-like_dom_sf"/>
</dbReference>